<dbReference type="RefSeq" id="WP_183190902.1">
    <property type="nucleotide sequence ID" value="NZ_JACICD010000006.1"/>
</dbReference>
<name>A0A839ZDH2_9HYPH</name>
<dbReference type="EMBL" id="JACICD010000006">
    <property type="protein sequence ID" value="MBB3772758.1"/>
    <property type="molecule type" value="Genomic_DNA"/>
</dbReference>
<dbReference type="FunFam" id="3.90.850.10:FF:000008">
    <property type="entry name" value="FAA hydrolase family protein"/>
    <property type="match status" value="1"/>
</dbReference>
<comment type="caution">
    <text evidence="4">The sequence shown here is derived from an EMBL/GenBank/DDBJ whole genome shotgun (WGS) entry which is preliminary data.</text>
</comment>
<sequence>MMLKLVSFSAAGRDGFGLVHAAGVADLGARTGFASLRELIAAPQGLEAARRVAAEAPVDVALGDIRYRIPVPDADKIICIGVNYADRNAEYKDGSEAPRYPSMFLRTRGSFAGHGEPLLLPPESPQFDYEGEIVIVIGKGGRRIPQEAALSHIFGLTVCNEGGVRDWMRHAKFNVTQGKNFEKSGSIGPWIVPVEDAGDLADLSLKTWVNGELRQEDTVQRMMFPFAYLISYISSFTELLPGDIIVTGTPTGSGARFDPPRYLVDGDVVRVTVPGVGTLENRVVREMVPA</sequence>
<dbReference type="PANTHER" id="PTHR42796:SF4">
    <property type="entry name" value="FUMARYLACETOACETATE HYDROLASE DOMAIN-CONTAINING PROTEIN 2A"/>
    <property type="match status" value="1"/>
</dbReference>
<dbReference type="Proteomes" id="UP000533469">
    <property type="component" value="Unassembled WGS sequence"/>
</dbReference>
<evidence type="ECO:0000313" key="4">
    <source>
        <dbReference type="EMBL" id="MBB3772758.1"/>
    </source>
</evidence>
<evidence type="ECO:0000256" key="1">
    <source>
        <dbReference type="ARBA" id="ARBA00010211"/>
    </source>
</evidence>
<dbReference type="Gene3D" id="3.90.850.10">
    <property type="entry name" value="Fumarylacetoacetase-like, C-terminal domain"/>
    <property type="match status" value="1"/>
</dbReference>
<protein>
    <submittedName>
        <fullName evidence="4">2-keto-4-pentenoate hydratase/2-oxohepta-3-ene-1,7-dioic acid hydratase in catechol pathway</fullName>
    </submittedName>
</protein>
<keyword evidence="5" id="KW-1185">Reference proteome</keyword>
<organism evidence="4 5">
    <name type="scientific">Ancylobacter tetraedralis</name>
    <dbReference type="NCBI Taxonomy" id="217068"/>
    <lineage>
        <taxon>Bacteria</taxon>
        <taxon>Pseudomonadati</taxon>
        <taxon>Pseudomonadota</taxon>
        <taxon>Alphaproteobacteria</taxon>
        <taxon>Hyphomicrobiales</taxon>
        <taxon>Xanthobacteraceae</taxon>
        <taxon>Ancylobacter</taxon>
    </lineage>
</organism>
<accession>A0A839ZDH2</accession>
<dbReference type="SUPFAM" id="SSF56529">
    <property type="entry name" value="FAH"/>
    <property type="match status" value="1"/>
</dbReference>
<dbReference type="GO" id="GO:0044281">
    <property type="term" value="P:small molecule metabolic process"/>
    <property type="evidence" value="ECO:0007669"/>
    <property type="project" value="UniProtKB-ARBA"/>
</dbReference>
<reference evidence="4 5" key="1">
    <citation type="submission" date="2020-08" db="EMBL/GenBank/DDBJ databases">
        <title>Genomic Encyclopedia of Type Strains, Phase IV (KMG-IV): sequencing the most valuable type-strain genomes for metagenomic binning, comparative biology and taxonomic classification.</title>
        <authorList>
            <person name="Goeker M."/>
        </authorList>
    </citation>
    <scope>NUCLEOTIDE SEQUENCE [LARGE SCALE GENOMIC DNA]</scope>
    <source>
        <strain evidence="4 5">DSM 5895</strain>
    </source>
</reference>
<proteinExistence type="inferred from homology"/>
<feature type="domain" description="Fumarylacetoacetase-like C-terminal" evidence="3">
    <location>
        <begin position="76"/>
        <end position="284"/>
    </location>
</feature>
<keyword evidence="2" id="KW-0479">Metal-binding</keyword>
<dbReference type="InterPro" id="IPR036663">
    <property type="entry name" value="Fumarylacetoacetase_C_sf"/>
</dbReference>
<dbReference type="InterPro" id="IPR011234">
    <property type="entry name" value="Fumarylacetoacetase-like_C"/>
</dbReference>
<dbReference type="GO" id="GO:0003824">
    <property type="term" value="F:catalytic activity"/>
    <property type="evidence" value="ECO:0007669"/>
    <property type="project" value="InterPro"/>
</dbReference>
<dbReference type="AlphaFoldDB" id="A0A839ZDH2"/>
<dbReference type="Pfam" id="PF01557">
    <property type="entry name" value="FAA_hydrolase"/>
    <property type="match status" value="1"/>
</dbReference>
<gene>
    <name evidence="4" type="ORF">FHS55_003379</name>
</gene>
<dbReference type="InterPro" id="IPR051121">
    <property type="entry name" value="FAH"/>
</dbReference>
<comment type="similarity">
    <text evidence="1">Belongs to the FAH family.</text>
</comment>
<dbReference type="GO" id="GO:0046872">
    <property type="term" value="F:metal ion binding"/>
    <property type="evidence" value="ECO:0007669"/>
    <property type="project" value="UniProtKB-KW"/>
</dbReference>
<evidence type="ECO:0000259" key="3">
    <source>
        <dbReference type="Pfam" id="PF01557"/>
    </source>
</evidence>
<evidence type="ECO:0000313" key="5">
    <source>
        <dbReference type="Proteomes" id="UP000533469"/>
    </source>
</evidence>
<evidence type="ECO:0000256" key="2">
    <source>
        <dbReference type="ARBA" id="ARBA00022723"/>
    </source>
</evidence>
<dbReference type="PANTHER" id="PTHR42796">
    <property type="entry name" value="FUMARYLACETOACETATE HYDROLASE DOMAIN-CONTAINING PROTEIN 2A-RELATED"/>
    <property type="match status" value="1"/>
</dbReference>